<dbReference type="InterPro" id="IPR035919">
    <property type="entry name" value="EAL_sf"/>
</dbReference>
<dbReference type="AlphaFoldDB" id="A0A5C5ZIC9"/>
<name>A0A5C5ZIC9_9BACT</name>
<dbReference type="SMART" id="SM00052">
    <property type="entry name" value="EAL"/>
    <property type="match status" value="1"/>
</dbReference>
<evidence type="ECO:0000259" key="1">
    <source>
        <dbReference type="PROSITE" id="PS50006"/>
    </source>
</evidence>
<organism evidence="3 4">
    <name type="scientific">Pseudobythopirellula maris</name>
    <dbReference type="NCBI Taxonomy" id="2527991"/>
    <lineage>
        <taxon>Bacteria</taxon>
        <taxon>Pseudomonadati</taxon>
        <taxon>Planctomycetota</taxon>
        <taxon>Planctomycetia</taxon>
        <taxon>Pirellulales</taxon>
        <taxon>Lacipirellulaceae</taxon>
        <taxon>Pseudobythopirellula</taxon>
    </lineage>
</organism>
<accession>A0A5C5ZIC9</accession>
<dbReference type="SUPFAM" id="SSF141868">
    <property type="entry name" value="EAL domain-like"/>
    <property type="match status" value="1"/>
</dbReference>
<dbReference type="InterPro" id="IPR050706">
    <property type="entry name" value="Cyclic-di-GMP_PDE-like"/>
</dbReference>
<dbReference type="SMART" id="SM00240">
    <property type="entry name" value="FHA"/>
    <property type="match status" value="1"/>
</dbReference>
<dbReference type="Gene3D" id="3.20.20.450">
    <property type="entry name" value="EAL domain"/>
    <property type="match status" value="1"/>
</dbReference>
<keyword evidence="4" id="KW-1185">Reference proteome</keyword>
<sequence>MIESPSQVDTELWQLSGQLADDDVVRNFVIDHSPYSVGRTPEANLSIPCPTVSNAHAEFEYDNASLLVRDLGSTNGTFVNGVRITGECSLNPGDLVQFARVVLRVARQATVRHNMTVENDSSDRALSLIQFDKLMTERAVVPFFQPIVSMEDLTVIGYEILGRSRLFGLKDPQTMFGVAAALKLESELSRIFRDEGLKVGDILPGNMLLFANTHPAEIDEPELLKFSLRELRERSPARPLVLEIHEATATQTESMRELRAALDDLNIGLAYDDFGAGQARLVELVEVPPDYLKFDIKLVRDIRLASMERQKMVERLVQMTTELGIIPLAEGIEHAGDHKVCEQMGFVTGQGYLYGRPAAVGTYLH</sequence>
<dbReference type="InterPro" id="IPR000253">
    <property type="entry name" value="FHA_dom"/>
</dbReference>
<evidence type="ECO:0000313" key="4">
    <source>
        <dbReference type="Proteomes" id="UP000315440"/>
    </source>
</evidence>
<dbReference type="PANTHER" id="PTHR33121">
    <property type="entry name" value="CYCLIC DI-GMP PHOSPHODIESTERASE PDEF"/>
    <property type="match status" value="1"/>
</dbReference>
<dbReference type="PROSITE" id="PS50006">
    <property type="entry name" value="FHA_DOMAIN"/>
    <property type="match status" value="1"/>
</dbReference>
<protein>
    <submittedName>
        <fullName evidence="3">Putative cyclic-di-GMP phosphodiesterase AdrB</fullName>
        <ecNumber evidence="3">3.1.4.52</ecNumber>
    </submittedName>
</protein>
<feature type="domain" description="EAL" evidence="2">
    <location>
        <begin position="124"/>
        <end position="365"/>
    </location>
</feature>
<dbReference type="EMBL" id="SJPQ01000004">
    <property type="protein sequence ID" value="TWT86900.1"/>
    <property type="molecule type" value="Genomic_DNA"/>
</dbReference>
<dbReference type="PROSITE" id="PS50883">
    <property type="entry name" value="EAL"/>
    <property type="match status" value="1"/>
</dbReference>
<dbReference type="InterPro" id="IPR001633">
    <property type="entry name" value="EAL_dom"/>
</dbReference>
<comment type="caution">
    <text evidence="3">The sequence shown here is derived from an EMBL/GenBank/DDBJ whole genome shotgun (WGS) entry which is preliminary data.</text>
</comment>
<dbReference type="EC" id="3.1.4.52" evidence="3"/>
<dbReference type="Proteomes" id="UP000315440">
    <property type="component" value="Unassembled WGS sequence"/>
</dbReference>
<dbReference type="CDD" id="cd01948">
    <property type="entry name" value="EAL"/>
    <property type="match status" value="1"/>
</dbReference>
<dbReference type="Pfam" id="PF00563">
    <property type="entry name" value="EAL"/>
    <property type="match status" value="1"/>
</dbReference>
<evidence type="ECO:0000259" key="2">
    <source>
        <dbReference type="PROSITE" id="PS50883"/>
    </source>
</evidence>
<gene>
    <name evidence="3" type="primary">adrB</name>
    <name evidence="3" type="ORF">Mal64_37300</name>
</gene>
<dbReference type="CDD" id="cd00060">
    <property type="entry name" value="FHA"/>
    <property type="match status" value="1"/>
</dbReference>
<dbReference type="InterPro" id="IPR008984">
    <property type="entry name" value="SMAD_FHA_dom_sf"/>
</dbReference>
<dbReference type="Gene3D" id="2.60.200.20">
    <property type="match status" value="1"/>
</dbReference>
<feature type="domain" description="FHA" evidence="1">
    <location>
        <begin position="35"/>
        <end position="84"/>
    </location>
</feature>
<reference evidence="3 4" key="1">
    <citation type="submission" date="2019-02" db="EMBL/GenBank/DDBJ databases">
        <title>Deep-cultivation of Planctomycetes and their phenomic and genomic characterization uncovers novel biology.</title>
        <authorList>
            <person name="Wiegand S."/>
            <person name="Jogler M."/>
            <person name="Boedeker C."/>
            <person name="Pinto D."/>
            <person name="Vollmers J."/>
            <person name="Rivas-Marin E."/>
            <person name="Kohn T."/>
            <person name="Peeters S.H."/>
            <person name="Heuer A."/>
            <person name="Rast P."/>
            <person name="Oberbeckmann S."/>
            <person name="Bunk B."/>
            <person name="Jeske O."/>
            <person name="Meyerdierks A."/>
            <person name="Storesund J.E."/>
            <person name="Kallscheuer N."/>
            <person name="Luecker S."/>
            <person name="Lage O.M."/>
            <person name="Pohl T."/>
            <person name="Merkel B.J."/>
            <person name="Hornburger P."/>
            <person name="Mueller R.-W."/>
            <person name="Bruemmer F."/>
            <person name="Labrenz M."/>
            <person name="Spormann A.M."/>
            <person name="Op Den Camp H."/>
            <person name="Overmann J."/>
            <person name="Amann R."/>
            <person name="Jetten M.S.M."/>
            <person name="Mascher T."/>
            <person name="Medema M.H."/>
            <person name="Devos D.P."/>
            <person name="Kaster A.-K."/>
            <person name="Ovreas L."/>
            <person name="Rohde M."/>
            <person name="Galperin M.Y."/>
            <person name="Jogler C."/>
        </authorList>
    </citation>
    <scope>NUCLEOTIDE SEQUENCE [LARGE SCALE GENOMIC DNA]</scope>
    <source>
        <strain evidence="3 4">Mal64</strain>
    </source>
</reference>
<dbReference type="Pfam" id="PF00498">
    <property type="entry name" value="FHA"/>
    <property type="match status" value="1"/>
</dbReference>
<evidence type="ECO:0000313" key="3">
    <source>
        <dbReference type="EMBL" id="TWT86900.1"/>
    </source>
</evidence>
<dbReference type="PANTHER" id="PTHR33121:SF76">
    <property type="entry name" value="SIGNALING PROTEIN"/>
    <property type="match status" value="1"/>
</dbReference>
<dbReference type="GO" id="GO:0071111">
    <property type="term" value="F:cyclic-guanylate-specific phosphodiesterase activity"/>
    <property type="evidence" value="ECO:0007669"/>
    <property type="project" value="UniProtKB-EC"/>
</dbReference>
<keyword evidence="3" id="KW-0378">Hydrolase</keyword>
<dbReference type="SUPFAM" id="SSF49879">
    <property type="entry name" value="SMAD/FHA domain"/>
    <property type="match status" value="1"/>
</dbReference>
<dbReference type="OrthoDB" id="9813903at2"/>
<dbReference type="RefSeq" id="WP_146403068.1">
    <property type="nucleotide sequence ID" value="NZ_SJPQ01000004.1"/>
</dbReference>
<proteinExistence type="predicted"/>